<proteinExistence type="predicted"/>
<dbReference type="InterPro" id="IPR002734">
    <property type="entry name" value="RibDG_C"/>
</dbReference>
<protein>
    <submittedName>
        <fullName evidence="2">Dihydrofolate reductase</fullName>
    </submittedName>
</protein>
<dbReference type="EMBL" id="FMZO01000007">
    <property type="protein sequence ID" value="SDD24516.1"/>
    <property type="molecule type" value="Genomic_DNA"/>
</dbReference>
<dbReference type="Gene3D" id="3.40.430.10">
    <property type="entry name" value="Dihydrofolate Reductase, subunit A"/>
    <property type="match status" value="1"/>
</dbReference>
<evidence type="ECO:0000313" key="3">
    <source>
        <dbReference type="Proteomes" id="UP000198757"/>
    </source>
</evidence>
<dbReference type="GO" id="GO:0009231">
    <property type="term" value="P:riboflavin biosynthetic process"/>
    <property type="evidence" value="ECO:0007669"/>
    <property type="project" value="InterPro"/>
</dbReference>
<gene>
    <name evidence="2" type="ORF">SAMN04487894_107109</name>
</gene>
<feature type="domain" description="Bacterial bifunctional deaminase-reductase C-terminal" evidence="1">
    <location>
        <begin position="6"/>
        <end position="176"/>
    </location>
</feature>
<accession>A0A1G6T7H7</accession>
<dbReference type="Proteomes" id="UP000198757">
    <property type="component" value="Unassembled WGS sequence"/>
</dbReference>
<dbReference type="Pfam" id="PF01872">
    <property type="entry name" value="RibD_C"/>
    <property type="match status" value="1"/>
</dbReference>
<dbReference type="STRING" id="1285928.SAMN04487894_107109"/>
<dbReference type="GO" id="GO:0008703">
    <property type="term" value="F:5-amino-6-(5-phosphoribosylamino)uracil reductase activity"/>
    <property type="evidence" value="ECO:0007669"/>
    <property type="project" value="InterPro"/>
</dbReference>
<evidence type="ECO:0000313" key="2">
    <source>
        <dbReference type="EMBL" id="SDD24516.1"/>
    </source>
</evidence>
<dbReference type="SUPFAM" id="SSF53597">
    <property type="entry name" value="Dihydrofolate reductase-like"/>
    <property type="match status" value="1"/>
</dbReference>
<dbReference type="InterPro" id="IPR024072">
    <property type="entry name" value="DHFR-like_dom_sf"/>
</dbReference>
<evidence type="ECO:0000259" key="1">
    <source>
        <dbReference type="Pfam" id="PF01872"/>
    </source>
</evidence>
<organism evidence="2 3">
    <name type="scientific">Niabella drilacis (strain DSM 25811 / CCM 8410 / CCUG 62505 / LMG 26954 / E90)</name>
    <dbReference type="NCBI Taxonomy" id="1285928"/>
    <lineage>
        <taxon>Bacteria</taxon>
        <taxon>Pseudomonadati</taxon>
        <taxon>Bacteroidota</taxon>
        <taxon>Chitinophagia</taxon>
        <taxon>Chitinophagales</taxon>
        <taxon>Chitinophagaceae</taxon>
        <taxon>Niabella</taxon>
    </lineage>
</organism>
<dbReference type="RefSeq" id="WP_090390722.1">
    <property type="nucleotide sequence ID" value="NZ_FMZO01000007.1"/>
</dbReference>
<name>A0A1G6T7H7_NIADE</name>
<keyword evidence="3" id="KW-1185">Reference proteome</keyword>
<dbReference type="OrthoDB" id="195113at2"/>
<reference evidence="3" key="1">
    <citation type="submission" date="2016-10" db="EMBL/GenBank/DDBJ databases">
        <authorList>
            <person name="Varghese N."/>
            <person name="Submissions S."/>
        </authorList>
    </citation>
    <scope>NUCLEOTIDE SEQUENCE [LARGE SCALE GENOMIC DNA]</scope>
    <source>
        <strain evidence="3">DSM 25811 / CCM 8410 / LMG 26954 / E90</strain>
    </source>
</reference>
<sequence length="184" mass="20578">MNRIVVVNWVAVDGIFSGPDGETDWFTPDEELASENLQNLPKASTILFGRVTFKMMEAFWPTQEARSRFPEIAAYMNGAEKHTFSTTVNSSSWQNSYFHKEISRETVTAIKETAKGDIVILGSGDVSMALHRLGLIDEYSLILDPQLLGAGKPFFRNINRTALQLLDARVFPSGTVCLNYKVIK</sequence>
<dbReference type="AlphaFoldDB" id="A0A1G6T7H7"/>